<accession>A0A0R2HI48</accession>
<organism evidence="2 3">
    <name type="scientific">Kandleria vitulina DSM 20405</name>
    <dbReference type="NCBI Taxonomy" id="1410657"/>
    <lineage>
        <taxon>Bacteria</taxon>
        <taxon>Bacillati</taxon>
        <taxon>Bacillota</taxon>
        <taxon>Erysipelotrichia</taxon>
        <taxon>Erysipelotrichales</taxon>
        <taxon>Coprobacillaceae</taxon>
        <taxon>Kandleria</taxon>
    </lineage>
</organism>
<dbReference type="SUPFAM" id="SSF46785">
    <property type="entry name" value="Winged helix' DNA-binding domain"/>
    <property type="match status" value="1"/>
</dbReference>
<dbReference type="AlphaFoldDB" id="A0A0R2HI48"/>
<protein>
    <recommendedName>
        <fullName evidence="4">Rrf2 family transcriptional regulator</fullName>
    </recommendedName>
</protein>
<dbReference type="Gene3D" id="1.10.10.10">
    <property type="entry name" value="Winged helix-like DNA-binding domain superfamily/Winged helix DNA-binding domain"/>
    <property type="match status" value="1"/>
</dbReference>
<dbReference type="PANTHER" id="PTHR33221:SF5">
    <property type="entry name" value="HTH-TYPE TRANSCRIPTIONAL REGULATOR ISCR"/>
    <property type="match status" value="1"/>
</dbReference>
<evidence type="ECO:0000313" key="3">
    <source>
        <dbReference type="Proteomes" id="UP000051841"/>
    </source>
</evidence>
<dbReference type="InterPro" id="IPR036388">
    <property type="entry name" value="WH-like_DNA-bd_sf"/>
</dbReference>
<keyword evidence="3" id="KW-1185">Reference proteome</keyword>
<dbReference type="NCBIfam" id="TIGR00738">
    <property type="entry name" value="rrf2_super"/>
    <property type="match status" value="1"/>
</dbReference>
<dbReference type="GO" id="GO:0003677">
    <property type="term" value="F:DNA binding"/>
    <property type="evidence" value="ECO:0007669"/>
    <property type="project" value="UniProtKB-KW"/>
</dbReference>
<sequence>MAHMMVSTKGRYALRVMIDLAEHDQAKYIPLKEIANRQNISEKYLESIVKSLTREHFIEGLRGKGGGYRLTQDASCYTVADVLKITEGSLAPISCLQDESNQCNRAVSCQTLPMWEGLYKVVEECLSSITIADLANTGESADQYII</sequence>
<name>A0A0R2HI48_9FIRM</name>
<proteinExistence type="predicted"/>
<dbReference type="GO" id="GO:0005829">
    <property type="term" value="C:cytosol"/>
    <property type="evidence" value="ECO:0007669"/>
    <property type="project" value="TreeGrafter"/>
</dbReference>
<dbReference type="PATRIC" id="fig|1410657.5.peg.15"/>
<dbReference type="GO" id="GO:0003700">
    <property type="term" value="F:DNA-binding transcription factor activity"/>
    <property type="evidence" value="ECO:0007669"/>
    <property type="project" value="TreeGrafter"/>
</dbReference>
<dbReference type="Pfam" id="PF02082">
    <property type="entry name" value="Rrf2"/>
    <property type="match status" value="1"/>
</dbReference>
<reference evidence="2 3" key="1">
    <citation type="journal article" date="2015" name="Genome Announc.">
        <title>Expanding the biotechnology potential of lactobacilli through comparative genomics of 213 strains and associated genera.</title>
        <authorList>
            <person name="Sun Z."/>
            <person name="Harris H.M."/>
            <person name="McCann A."/>
            <person name="Guo C."/>
            <person name="Argimon S."/>
            <person name="Zhang W."/>
            <person name="Yang X."/>
            <person name="Jeffery I.B."/>
            <person name="Cooney J.C."/>
            <person name="Kagawa T.F."/>
            <person name="Liu W."/>
            <person name="Song Y."/>
            <person name="Salvetti E."/>
            <person name="Wrobel A."/>
            <person name="Rasinkangas P."/>
            <person name="Parkhill J."/>
            <person name="Rea M.C."/>
            <person name="O'Sullivan O."/>
            <person name="Ritari J."/>
            <person name="Douillard F.P."/>
            <person name="Paul Ross R."/>
            <person name="Yang R."/>
            <person name="Briner A.E."/>
            <person name="Felis G.E."/>
            <person name="de Vos W.M."/>
            <person name="Barrangou R."/>
            <person name="Klaenhammer T.R."/>
            <person name="Caufield P.W."/>
            <person name="Cui Y."/>
            <person name="Zhang H."/>
            <person name="O'Toole P.W."/>
        </authorList>
    </citation>
    <scope>NUCLEOTIDE SEQUENCE [LARGE SCALE GENOMIC DNA]</scope>
    <source>
        <strain evidence="2 3">DSM 20405</strain>
    </source>
</reference>
<gene>
    <name evidence="2" type="ORF">IV49_GL000015</name>
</gene>
<dbReference type="EMBL" id="JQBL01000001">
    <property type="protein sequence ID" value="KRN51398.1"/>
    <property type="molecule type" value="Genomic_DNA"/>
</dbReference>
<dbReference type="Proteomes" id="UP000051841">
    <property type="component" value="Unassembled WGS sequence"/>
</dbReference>
<dbReference type="PROSITE" id="PS51197">
    <property type="entry name" value="HTH_RRF2_2"/>
    <property type="match status" value="1"/>
</dbReference>
<keyword evidence="1" id="KW-0238">DNA-binding</keyword>
<evidence type="ECO:0008006" key="4">
    <source>
        <dbReference type="Google" id="ProtNLM"/>
    </source>
</evidence>
<dbReference type="PANTHER" id="PTHR33221">
    <property type="entry name" value="WINGED HELIX-TURN-HELIX TRANSCRIPTIONAL REGULATOR, RRF2 FAMILY"/>
    <property type="match status" value="1"/>
</dbReference>
<dbReference type="InterPro" id="IPR000944">
    <property type="entry name" value="Tscrpt_reg_Rrf2"/>
</dbReference>
<comment type="caution">
    <text evidence="2">The sequence shown here is derived from an EMBL/GenBank/DDBJ whole genome shotgun (WGS) entry which is preliminary data.</text>
</comment>
<evidence type="ECO:0000313" key="2">
    <source>
        <dbReference type="EMBL" id="KRN51398.1"/>
    </source>
</evidence>
<dbReference type="InterPro" id="IPR036390">
    <property type="entry name" value="WH_DNA-bd_sf"/>
</dbReference>
<evidence type="ECO:0000256" key="1">
    <source>
        <dbReference type="ARBA" id="ARBA00023125"/>
    </source>
</evidence>